<dbReference type="Gene3D" id="3.40.630.30">
    <property type="match status" value="1"/>
</dbReference>
<gene>
    <name evidence="3" type="ORF">PBS001_LOCUS3881</name>
    <name evidence="2" type="ORF">PBS003_LOCUS8716</name>
</gene>
<evidence type="ECO:0000313" key="5">
    <source>
        <dbReference type="Proteomes" id="UP001160483"/>
    </source>
</evidence>
<dbReference type="EMBL" id="CAKKTJ010000332">
    <property type="protein sequence ID" value="CAH0482120.1"/>
    <property type="molecule type" value="Genomic_DNA"/>
</dbReference>
<dbReference type="EMBL" id="CAKLCB010000229">
    <property type="protein sequence ID" value="CAH0517257.1"/>
    <property type="molecule type" value="Genomic_DNA"/>
</dbReference>
<protein>
    <recommendedName>
        <fullName evidence="1">N-acetyltransferase domain-containing protein</fullName>
    </recommendedName>
</protein>
<name>A0AAU9L9D0_9STRA</name>
<dbReference type="PROSITE" id="PS51186">
    <property type="entry name" value="GNAT"/>
    <property type="match status" value="1"/>
</dbReference>
<feature type="domain" description="N-acetyltransferase" evidence="1">
    <location>
        <begin position="66"/>
        <end position="217"/>
    </location>
</feature>
<evidence type="ECO:0000313" key="2">
    <source>
        <dbReference type="EMBL" id="CAH0482120.1"/>
    </source>
</evidence>
<dbReference type="InterPro" id="IPR000182">
    <property type="entry name" value="GNAT_dom"/>
</dbReference>
<evidence type="ECO:0000313" key="4">
    <source>
        <dbReference type="Proteomes" id="UP001158986"/>
    </source>
</evidence>
<organism evidence="2 5">
    <name type="scientific">Peronospora belbahrii</name>
    <dbReference type="NCBI Taxonomy" id="622444"/>
    <lineage>
        <taxon>Eukaryota</taxon>
        <taxon>Sar</taxon>
        <taxon>Stramenopiles</taxon>
        <taxon>Oomycota</taxon>
        <taxon>Peronosporomycetes</taxon>
        <taxon>Peronosporales</taxon>
        <taxon>Peronosporaceae</taxon>
        <taxon>Peronospora</taxon>
    </lineage>
</organism>
<dbReference type="Proteomes" id="UP001158986">
    <property type="component" value="Unassembled WGS sequence"/>
</dbReference>
<dbReference type="InterPro" id="IPR016181">
    <property type="entry name" value="Acyl_CoA_acyltransferase"/>
</dbReference>
<reference evidence="2 4" key="1">
    <citation type="submission" date="2021-11" db="EMBL/GenBank/DDBJ databases">
        <authorList>
            <person name="Islam A."/>
            <person name="Islam S."/>
            <person name="Flora M.S."/>
            <person name="Rahman M."/>
            <person name="Ziaur R.M."/>
            <person name="Epstein J.H."/>
            <person name="Hassan M."/>
            <person name="Klassen M."/>
            <person name="Woodard K."/>
            <person name="Webb A."/>
            <person name="Webby R.J."/>
            <person name="El Zowalaty M.E."/>
        </authorList>
    </citation>
    <scope>NUCLEOTIDE SEQUENCE</scope>
    <source>
        <strain evidence="3">Pbs1</strain>
        <strain evidence="2">Pbs3</strain>
    </source>
</reference>
<comment type="caution">
    <text evidence="2">The sequence shown here is derived from an EMBL/GenBank/DDBJ whole genome shotgun (WGS) entry which is preliminary data.</text>
</comment>
<dbReference type="AlphaFoldDB" id="A0AAU9L9D0"/>
<accession>A0AAU9L9D0</accession>
<proteinExistence type="predicted"/>
<sequence length="217" mass="24489">MEAKDDLMVLNCGVCGHDHEQNVKCMICGHIGKSRSYQCLKVKTYTAFEFTVQGFDCLGQDETIAGTVAALKQSNLSLWTFVRILRGRIFPNMATMLPDDPMSRHLVAFVGDGPMGITRWRPAAEESGSQVVIIEFFGIVENKRRQGYAKRFLLAVIQDITAIYAQQSRRPQELIATMPQTDSFAAIRLFQSIGFQPVSRVEVVQDRSFLQMRMAWS</sequence>
<evidence type="ECO:0000259" key="1">
    <source>
        <dbReference type="PROSITE" id="PS51186"/>
    </source>
</evidence>
<dbReference type="SUPFAM" id="SSF55729">
    <property type="entry name" value="Acyl-CoA N-acyltransferases (Nat)"/>
    <property type="match status" value="1"/>
</dbReference>
<evidence type="ECO:0000313" key="3">
    <source>
        <dbReference type="EMBL" id="CAH0517257.1"/>
    </source>
</evidence>
<dbReference type="Proteomes" id="UP001160483">
    <property type="component" value="Unassembled WGS sequence"/>
</dbReference>
<dbReference type="GO" id="GO:0016747">
    <property type="term" value="F:acyltransferase activity, transferring groups other than amino-acyl groups"/>
    <property type="evidence" value="ECO:0007669"/>
    <property type="project" value="InterPro"/>
</dbReference>
<keyword evidence="4" id="KW-1185">Reference proteome</keyword>